<proteinExistence type="inferred from homology"/>
<comment type="similarity">
    <text evidence="2">Belongs to the asparagine synthetase family.</text>
</comment>
<evidence type="ECO:0000256" key="4">
    <source>
        <dbReference type="ARBA" id="ARBA00048741"/>
    </source>
</evidence>
<dbReference type="InterPro" id="IPR014729">
    <property type="entry name" value="Rossmann-like_a/b/a_fold"/>
</dbReference>
<reference evidence="6" key="1">
    <citation type="submission" date="2017-08" db="EMBL/GenBank/DDBJ databases">
        <authorList>
            <person name="Imhoff J.F."/>
            <person name="Rahn T."/>
            <person name="Kuenzel S."/>
            <person name="Neulinger S.C."/>
        </authorList>
    </citation>
    <scope>NUCLEOTIDE SEQUENCE</scope>
    <source>
        <strain evidence="6">DSM 11080</strain>
    </source>
</reference>
<dbReference type="PANTHER" id="PTHR43284:SF1">
    <property type="entry name" value="ASPARAGINE SYNTHETASE"/>
    <property type="match status" value="1"/>
</dbReference>
<keyword evidence="7" id="KW-1185">Reference proteome</keyword>
<dbReference type="SUPFAM" id="SSF56235">
    <property type="entry name" value="N-terminal nucleophile aminohydrolases (Ntn hydrolases)"/>
    <property type="match status" value="1"/>
</dbReference>
<evidence type="ECO:0000313" key="6">
    <source>
        <dbReference type="EMBL" id="MBK1706978.1"/>
    </source>
</evidence>
<dbReference type="InterPro" id="IPR006426">
    <property type="entry name" value="Asn_synth_AEB"/>
</dbReference>
<dbReference type="GO" id="GO:0004066">
    <property type="term" value="F:asparagine synthase (glutamine-hydrolyzing) activity"/>
    <property type="evidence" value="ECO:0007669"/>
    <property type="project" value="UniProtKB-EC"/>
</dbReference>
<comment type="catalytic activity">
    <reaction evidence="4">
        <text>L-aspartate + L-glutamine + ATP + H2O = L-asparagine + L-glutamate + AMP + diphosphate + H(+)</text>
        <dbReference type="Rhea" id="RHEA:12228"/>
        <dbReference type="ChEBI" id="CHEBI:15377"/>
        <dbReference type="ChEBI" id="CHEBI:15378"/>
        <dbReference type="ChEBI" id="CHEBI:29985"/>
        <dbReference type="ChEBI" id="CHEBI:29991"/>
        <dbReference type="ChEBI" id="CHEBI:30616"/>
        <dbReference type="ChEBI" id="CHEBI:33019"/>
        <dbReference type="ChEBI" id="CHEBI:58048"/>
        <dbReference type="ChEBI" id="CHEBI:58359"/>
        <dbReference type="ChEBI" id="CHEBI:456215"/>
        <dbReference type="EC" id="6.3.5.4"/>
    </reaction>
</comment>
<comment type="caution">
    <text evidence="6">The sequence shown here is derived from an EMBL/GenBank/DDBJ whole genome shotgun (WGS) entry which is preliminary data.</text>
</comment>
<protein>
    <recommendedName>
        <fullName evidence="3">asparagine synthase (glutamine-hydrolyzing)</fullName>
        <ecNumber evidence="3">6.3.5.4</ecNumber>
    </recommendedName>
</protein>
<evidence type="ECO:0000256" key="2">
    <source>
        <dbReference type="ARBA" id="ARBA00005752"/>
    </source>
</evidence>
<dbReference type="Proteomes" id="UP001296776">
    <property type="component" value="Unassembled WGS sequence"/>
</dbReference>
<dbReference type="EMBL" id="NRSJ01000058">
    <property type="protein sequence ID" value="MBK1706978.1"/>
    <property type="molecule type" value="Genomic_DNA"/>
</dbReference>
<reference evidence="6" key="2">
    <citation type="journal article" date="2020" name="Microorganisms">
        <title>Osmotic Adaptation and Compatible Solute Biosynthesis of Phototrophic Bacteria as Revealed from Genome Analyses.</title>
        <authorList>
            <person name="Imhoff J.F."/>
            <person name="Rahn T."/>
            <person name="Kunzel S."/>
            <person name="Keller A."/>
            <person name="Neulinger S.C."/>
        </authorList>
    </citation>
    <scope>NUCLEOTIDE SEQUENCE</scope>
    <source>
        <strain evidence="6">DSM 11080</strain>
    </source>
</reference>
<dbReference type="InterPro" id="IPR029055">
    <property type="entry name" value="Ntn_hydrolases_N"/>
</dbReference>
<dbReference type="EC" id="6.3.5.4" evidence="3"/>
<name>A0AAJ0U863_9GAMM</name>
<dbReference type="SUPFAM" id="SSF52402">
    <property type="entry name" value="Adenine nucleotide alpha hydrolases-like"/>
    <property type="match status" value="1"/>
</dbReference>
<dbReference type="Gene3D" id="3.40.50.620">
    <property type="entry name" value="HUPs"/>
    <property type="match status" value="1"/>
</dbReference>
<accession>A0AAJ0U863</accession>
<evidence type="ECO:0000313" key="7">
    <source>
        <dbReference type="Proteomes" id="UP001296776"/>
    </source>
</evidence>
<dbReference type="InterPro" id="IPR001962">
    <property type="entry name" value="Asn_synthase"/>
</dbReference>
<evidence type="ECO:0000256" key="1">
    <source>
        <dbReference type="ARBA" id="ARBA00005187"/>
    </source>
</evidence>
<evidence type="ECO:0000256" key="3">
    <source>
        <dbReference type="ARBA" id="ARBA00012737"/>
    </source>
</evidence>
<gene>
    <name evidence="6" type="ORF">CKO40_21185</name>
</gene>
<sequence length="597" mass="64958">MFLFSVSELTRSVSQPLLSRRVAQRGSQRMVHSSWVCGDFQIELASVGDRAAVVDASKLATNGSLRLTVGTKLLGGPEGLPASGSWLELVIENAGEQIRLSRDPTGLKAAYFVRTPWGYLISDHVPALLRCEEVSRTIDIEALAETWFLDFCVAPRTIWADIRAVPAAHTAVLPLRGAAKPTYEQYYVPGRAAVGQPLASANAPQALRGVILDETARSIDACADQPRVNLLSGGIDSSVVLAACHLLGAPPDYALCFKGEGDADESSLGAATAARLGVRLEVVDSAGSNILTDAEAIVETWAQPYAHGSVHAMQTMLSTIDESAALFTGDGGGEAFVGAPRSLPHGRWFIWPLTAMLGAAPSPVQRAMYRRLATWSHHARALAFGLELWSAMTEADRLLSTNPVTRWETAAVFGDDVAAWLNKASVARTLEALGDKTAYGGEALYARSLPFWRAPEGVYAKTWRLLDARGITGIGPLTAPAFFDTVKRIPAPSRGNRKQALRDAFADVLPKEVCEAPKRGLRPLNRELLKRQADEGIGRLRETSSTVWNDLFNQDVLTDFWLAHRDGRVYRSNLLYKALIVRAWCDRWQPQLPENIV</sequence>
<dbReference type="PANTHER" id="PTHR43284">
    <property type="entry name" value="ASPARAGINE SYNTHETASE (GLUTAMINE-HYDROLYZING)"/>
    <property type="match status" value="1"/>
</dbReference>
<dbReference type="InterPro" id="IPR051786">
    <property type="entry name" value="ASN_synthetase/amidase"/>
</dbReference>
<dbReference type="GO" id="GO:0006529">
    <property type="term" value="P:asparagine biosynthetic process"/>
    <property type="evidence" value="ECO:0007669"/>
    <property type="project" value="InterPro"/>
</dbReference>
<dbReference type="PIRSF" id="PIRSF001589">
    <property type="entry name" value="Asn_synthetase_glu-h"/>
    <property type="match status" value="1"/>
</dbReference>
<comment type="pathway">
    <text evidence="1">Amino-acid biosynthesis; L-asparagine biosynthesis; L-asparagine from L-aspartate (L-Gln route): step 1/1.</text>
</comment>
<evidence type="ECO:0000259" key="5">
    <source>
        <dbReference type="Pfam" id="PF00733"/>
    </source>
</evidence>
<organism evidence="6 7">
    <name type="scientific">Halochromatium glycolicum</name>
    <dbReference type="NCBI Taxonomy" id="85075"/>
    <lineage>
        <taxon>Bacteria</taxon>
        <taxon>Pseudomonadati</taxon>
        <taxon>Pseudomonadota</taxon>
        <taxon>Gammaproteobacteria</taxon>
        <taxon>Chromatiales</taxon>
        <taxon>Chromatiaceae</taxon>
        <taxon>Halochromatium</taxon>
    </lineage>
</organism>
<dbReference type="Pfam" id="PF00733">
    <property type="entry name" value="Asn_synthase"/>
    <property type="match status" value="1"/>
</dbReference>
<feature type="domain" description="Asparagine synthetase" evidence="5">
    <location>
        <begin position="223"/>
        <end position="584"/>
    </location>
</feature>
<dbReference type="AlphaFoldDB" id="A0AAJ0U863"/>